<evidence type="ECO:0000256" key="6">
    <source>
        <dbReference type="ARBA" id="ARBA00022475"/>
    </source>
</evidence>
<comment type="cofactor">
    <cofactor evidence="2">
        <name>Mn(2+)</name>
        <dbReference type="ChEBI" id="CHEBI:29035"/>
    </cofactor>
</comment>
<dbReference type="Pfam" id="PF00512">
    <property type="entry name" value="HisKA"/>
    <property type="match status" value="1"/>
</dbReference>
<evidence type="ECO:0000256" key="14">
    <source>
        <dbReference type="ARBA" id="ARBA00022842"/>
    </source>
</evidence>
<keyword evidence="16 23" id="KW-1133">Transmembrane helix</keyword>
<evidence type="ECO:0000313" key="27">
    <source>
        <dbReference type="Proteomes" id="UP000014387"/>
    </source>
</evidence>
<keyword evidence="13" id="KW-0067">ATP-binding</keyword>
<keyword evidence="27" id="KW-1185">Reference proteome</keyword>
<dbReference type="InterPro" id="IPR040868">
    <property type="entry name" value="DraK_HK_N"/>
</dbReference>
<dbReference type="SMART" id="SM00304">
    <property type="entry name" value="HAMP"/>
    <property type="match status" value="1"/>
</dbReference>
<evidence type="ECO:0000256" key="11">
    <source>
        <dbReference type="ARBA" id="ARBA00022777"/>
    </source>
</evidence>
<dbReference type="InterPro" id="IPR036097">
    <property type="entry name" value="HisK_dim/P_sf"/>
</dbReference>
<feature type="transmembrane region" description="Helical" evidence="23">
    <location>
        <begin position="12"/>
        <end position="33"/>
    </location>
</feature>
<dbReference type="InterPro" id="IPR005467">
    <property type="entry name" value="His_kinase_dom"/>
</dbReference>
<comment type="cofactor">
    <cofactor evidence="3">
        <name>Mg(2+)</name>
        <dbReference type="ChEBI" id="CHEBI:18420"/>
    </cofactor>
</comment>
<evidence type="ECO:0000256" key="23">
    <source>
        <dbReference type="SAM" id="Phobius"/>
    </source>
</evidence>
<dbReference type="EC" id="2.7.13.3" evidence="5"/>
<proteinExistence type="predicted"/>
<dbReference type="AlphaFoldDB" id="A0A9W5VWE8"/>
<dbReference type="OrthoDB" id="5499837at2"/>
<keyword evidence="18" id="KW-0346">Stress response</keyword>
<comment type="subcellular location">
    <subcellularLocation>
        <location evidence="4">Cell membrane</location>
        <topology evidence="4">Multi-pass membrane protein</topology>
    </subcellularLocation>
</comment>
<dbReference type="Gene3D" id="3.30.565.10">
    <property type="entry name" value="Histidine kinase-like ATPase, C-terminal domain"/>
    <property type="match status" value="1"/>
</dbReference>
<dbReference type="Proteomes" id="UP000014387">
    <property type="component" value="Unassembled WGS sequence"/>
</dbReference>
<evidence type="ECO:0000256" key="13">
    <source>
        <dbReference type="ARBA" id="ARBA00022840"/>
    </source>
</evidence>
<evidence type="ECO:0000313" key="26">
    <source>
        <dbReference type="EMBL" id="EPD30843.1"/>
    </source>
</evidence>
<keyword evidence="17" id="KW-0902">Two-component regulatory system</keyword>
<dbReference type="PANTHER" id="PTHR44936">
    <property type="entry name" value="SENSOR PROTEIN CREC"/>
    <property type="match status" value="1"/>
</dbReference>
<dbReference type="PROSITE" id="PS50885">
    <property type="entry name" value="HAMP"/>
    <property type="match status" value="1"/>
</dbReference>
<evidence type="ECO:0000256" key="9">
    <source>
        <dbReference type="ARBA" id="ARBA00022692"/>
    </source>
</evidence>
<dbReference type="InterPro" id="IPR003660">
    <property type="entry name" value="HAMP_dom"/>
</dbReference>
<evidence type="ECO:0000256" key="10">
    <source>
        <dbReference type="ARBA" id="ARBA00022741"/>
    </source>
</evidence>
<keyword evidence="14" id="KW-0460">Magnesium</keyword>
<dbReference type="GO" id="GO:0005524">
    <property type="term" value="F:ATP binding"/>
    <property type="evidence" value="ECO:0007669"/>
    <property type="project" value="UniProtKB-KW"/>
</dbReference>
<dbReference type="PRINTS" id="PR00344">
    <property type="entry name" value="BCTRLSENSOR"/>
</dbReference>
<sequence>MRARVIKMIATAVTVAVLILGIPSLFIGGALVWQSAQYNLESRTQVLGNMVERRLHSGDEFTQRNLDNWVLGNDLLSNAYVRVNNPGQAGLIERGEHVSAPRITASIVLPSGTTVRSEISAWPTIFSIARLVAIFLAGIIASLAVGYWLALRGSRRISAPLIYLAAQAEQIGSGQVRARVNPSGIEEIDLVQEELVRTGERMAGRLAAERQFAANASHQLRTPLTALSMRLEEIDLITDDPEIQGEVRVCLEQVERLTQVINDLLTTTKKAGGNAEAIHVLEIFNQQREEWEEAFAAQGRELIFTDEAAQPVLASASVLSQVLATLIENSLRYGAGTTRVVCRKGTSSRGVFIDVGDEGEGVAEDMTEMIFEKGVSAHGSTGIGLPLARDLIKGTGGRLELTQAKPAVFTVSLPAMPTSLDPDVVMPEGMLVSVGRRKRRF</sequence>
<dbReference type="SUPFAM" id="SSF55874">
    <property type="entry name" value="ATPase domain of HSP90 chaperone/DNA topoisomerase II/histidine kinase"/>
    <property type="match status" value="1"/>
</dbReference>
<feature type="domain" description="HAMP" evidence="25">
    <location>
        <begin position="155"/>
        <end position="207"/>
    </location>
</feature>
<evidence type="ECO:0000256" key="19">
    <source>
        <dbReference type="ARBA" id="ARBA00023026"/>
    </source>
</evidence>
<keyword evidence="12" id="KW-0378">Hydrolase</keyword>
<dbReference type="Pfam" id="PF18092">
    <property type="entry name" value="DraK_HK_N"/>
    <property type="match status" value="1"/>
</dbReference>
<dbReference type="PROSITE" id="PS50109">
    <property type="entry name" value="HIS_KIN"/>
    <property type="match status" value="1"/>
</dbReference>
<organism evidence="26 27">
    <name type="scientific">Gleimia europaea ACS-120-V-Col10b</name>
    <dbReference type="NCBI Taxonomy" id="883069"/>
    <lineage>
        <taxon>Bacteria</taxon>
        <taxon>Bacillati</taxon>
        <taxon>Actinomycetota</taxon>
        <taxon>Actinomycetes</taxon>
        <taxon>Actinomycetales</taxon>
        <taxon>Actinomycetaceae</taxon>
        <taxon>Gleimia</taxon>
    </lineage>
</organism>
<dbReference type="Gene3D" id="6.10.340.10">
    <property type="match status" value="1"/>
</dbReference>
<evidence type="ECO:0000256" key="8">
    <source>
        <dbReference type="ARBA" id="ARBA00022679"/>
    </source>
</evidence>
<evidence type="ECO:0000256" key="12">
    <source>
        <dbReference type="ARBA" id="ARBA00022801"/>
    </source>
</evidence>
<evidence type="ECO:0000256" key="22">
    <source>
        <dbReference type="ARBA" id="ARBA00041776"/>
    </source>
</evidence>
<dbReference type="SMART" id="SM00387">
    <property type="entry name" value="HATPase_c"/>
    <property type="match status" value="1"/>
</dbReference>
<keyword evidence="7" id="KW-0597">Phosphoprotein</keyword>
<evidence type="ECO:0000259" key="25">
    <source>
        <dbReference type="PROSITE" id="PS50885"/>
    </source>
</evidence>
<evidence type="ECO:0000256" key="21">
    <source>
        <dbReference type="ARBA" id="ARBA00040454"/>
    </source>
</evidence>
<evidence type="ECO:0000256" key="2">
    <source>
        <dbReference type="ARBA" id="ARBA00001936"/>
    </source>
</evidence>
<dbReference type="InterPro" id="IPR036890">
    <property type="entry name" value="HATPase_C_sf"/>
</dbReference>
<evidence type="ECO:0000259" key="24">
    <source>
        <dbReference type="PROSITE" id="PS50109"/>
    </source>
</evidence>
<dbReference type="InterPro" id="IPR003661">
    <property type="entry name" value="HisK_dim/P_dom"/>
</dbReference>
<dbReference type="InterPro" id="IPR050980">
    <property type="entry name" value="2C_sensor_his_kinase"/>
</dbReference>
<dbReference type="SMART" id="SM00388">
    <property type="entry name" value="HisKA"/>
    <property type="match status" value="1"/>
</dbReference>
<evidence type="ECO:0000256" key="17">
    <source>
        <dbReference type="ARBA" id="ARBA00023012"/>
    </source>
</evidence>
<dbReference type="Gene3D" id="1.10.287.130">
    <property type="match status" value="1"/>
</dbReference>
<feature type="transmembrane region" description="Helical" evidence="23">
    <location>
        <begin position="128"/>
        <end position="150"/>
    </location>
</feature>
<keyword evidence="10" id="KW-0547">Nucleotide-binding</keyword>
<dbReference type="RefSeq" id="WP_016443955.1">
    <property type="nucleotide sequence ID" value="NZ_KE150266.1"/>
</dbReference>
<evidence type="ECO:0000256" key="20">
    <source>
        <dbReference type="ARBA" id="ARBA00023211"/>
    </source>
</evidence>
<evidence type="ECO:0000256" key="4">
    <source>
        <dbReference type="ARBA" id="ARBA00004651"/>
    </source>
</evidence>
<evidence type="ECO:0000256" key="15">
    <source>
        <dbReference type="ARBA" id="ARBA00022912"/>
    </source>
</evidence>
<dbReference type="PANTHER" id="PTHR44936:SF9">
    <property type="entry name" value="SENSOR PROTEIN CREC"/>
    <property type="match status" value="1"/>
</dbReference>
<dbReference type="Pfam" id="PF02518">
    <property type="entry name" value="HATPase_c"/>
    <property type="match status" value="1"/>
</dbReference>
<feature type="domain" description="Histidine kinase" evidence="24">
    <location>
        <begin position="215"/>
        <end position="417"/>
    </location>
</feature>
<comment type="caution">
    <text evidence="26">The sequence shown here is derived from an EMBL/GenBank/DDBJ whole genome shotgun (WGS) entry which is preliminary data.</text>
</comment>
<keyword evidence="20" id="KW-0464">Manganese</keyword>
<keyword evidence="15" id="KW-0904">Protein phosphatase</keyword>
<evidence type="ECO:0000256" key="16">
    <source>
        <dbReference type="ARBA" id="ARBA00022989"/>
    </source>
</evidence>
<evidence type="ECO:0000256" key="3">
    <source>
        <dbReference type="ARBA" id="ARBA00001946"/>
    </source>
</evidence>
<keyword evidence="8" id="KW-0808">Transferase</keyword>
<dbReference type="CDD" id="cd00082">
    <property type="entry name" value="HisKA"/>
    <property type="match status" value="1"/>
</dbReference>
<evidence type="ECO:0000256" key="7">
    <source>
        <dbReference type="ARBA" id="ARBA00022553"/>
    </source>
</evidence>
<evidence type="ECO:0000256" key="5">
    <source>
        <dbReference type="ARBA" id="ARBA00012438"/>
    </source>
</evidence>
<dbReference type="SUPFAM" id="SSF47384">
    <property type="entry name" value="Homodimeric domain of signal transducing histidine kinase"/>
    <property type="match status" value="1"/>
</dbReference>
<keyword evidence="11" id="KW-0418">Kinase</keyword>
<keyword evidence="23" id="KW-0472">Membrane</keyword>
<dbReference type="InterPro" id="IPR004358">
    <property type="entry name" value="Sig_transdc_His_kin-like_C"/>
</dbReference>
<keyword evidence="19" id="KW-0843">Virulence</keyword>
<evidence type="ECO:0000256" key="18">
    <source>
        <dbReference type="ARBA" id="ARBA00023016"/>
    </source>
</evidence>
<reference evidence="26 27" key="1">
    <citation type="submission" date="2013-05" db="EMBL/GenBank/DDBJ databases">
        <title>The Genome Sequence of Actinomyces europaeus ACS-120-V-COL10B.</title>
        <authorList>
            <consortium name="The Broad Institute Genomics Platform"/>
            <person name="Earl A."/>
            <person name="Ward D."/>
            <person name="Feldgarden M."/>
            <person name="Gevers D."/>
            <person name="Saerens B."/>
            <person name="Vaneechoutte M."/>
            <person name="Walker B."/>
            <person name="Young S."/>
            <person name="Zeng Q."/>
            <person name="Gargeya S."/>
            <person name="Fitzgerald M."/>
            <person name="Haas B."/>
            <person name="Abouelleil A."/>
            <person name="Allen A.W."/>
            <person name="Alvarado L."/>
            <person name="Arachchi H.M."/>
            <person name="Berlin A.M."/>
            <person name="Chapman S.B."/>
            <person name="Gainer-Dewar J."/>
            <person name="Goldberg J."/>
            <person name="Griggs A."/>
            <person name="Gujja S."/>
            <person name="Hansen M."/>
            <person name="Howarth C."/>
            <person name="Imamovic A."/>
            <person name="Ireland A."/>
            <person name="Larimer J."/>
            <person name="McCowan C."/>
            <person name="Murphy C."/>
            <person name="Pearson M."/>
            <person name="Poon T.W."/>
            <person name="Priest M."/>
            <person name="Roberts A."/>
            <person name="Saif S."/>
            <person name="Shea T."/>
            <person name="Sisk P."/>
            <person name="Sykes S."/>
            <person name="Wortman J."/>
            <person name="Nusbaum C."/>
            <person name="Birren B."/>
        </authorList>
    </citation>
    <scope>NUCLEOTIDE SEQUENCE [LARGE SCALE GENOMIC DNA]</scope>
    <source>
        <strain evidence="26 27">ACS-120-V-Col10b</strain>
    </source>
</reference>
<dbReference type="GO" id="GO:0000155">
    <property type="term" value="F:phosphorelay sensor kinase activity"/>
    <property type="evidence" value="ECO:0007669"/>
    <property type="project" value="InterPro"/>
</dbReference>
<dbReference type="InterPro" id="IPR003594">
    <property type="entry name" value="HATPase_dom"/>
</dbReference>
<protein>
    <recommendedName>
        <fullName evidence="21">Signal transduction histidine-protein kinase/phosphatase MprB</fullName>
        <ecNumber evidence="5">2.7.13.3</ecNumber>
    </recommendedName>
    <alternativeName>
        <fullName evidence="22">Mycobacterial persistence regulator B</fullName>
    </alternativeName>
</protein>
<keyword evidence="9 23" id="KW-0812">Transmembrane</keyword>
<evidence type="ECO:0000256" key="1">
    <source>
        <dbReference type="ARBA" id="ARBA00000085"/>
    </source>
</evidence>
<keyword evidence="6" id="KW-1003">Cell membrane</keyword>
<comment type="catalytic activity">
    <reaction evidence="1">
        <text>ATP + protein L-histidine = ADP + protein N-phospho-L-histidine.</text>
        <dbReference type="EC" id="2.7.13.3"/>
    </reaction>
</comment>
<gene>
    <name evidence="26" type="ORF">HMPREF9238_00598</name>
</gene>
<dbReference type="GO" id="GO:0004721">
    <property type="term" value="F:phosphoprotein phosphatase activity"/>
    <property type="evidence" value="ECO:0007669"/>
    <property type="project" value="UniProtKB-KW"/>
</dbReference>
<dbReference type="EMBL" id="AGWN01000001">
    <property type="protein sequence ID" value="EPD30843.1"/>
    <property type="molecule type" value="Genomic_DNA"/>
</dbReference>
<name>A0A9W5VWE8_9ACTO</name>
<dbReference type="GO" id="GO:0005886">
    <property type="term" value="C:plasma membrane"/>
    <property type="evidence" value="ECO:0007669"/>
    <property type="project" value="UniProtKB-SubCell"/>
</dbReference>
<accession>A0A9W5VWE8</accession>